<keyword evidence="4 8" id="KW-0133">Cell shape</keyword>
<evidence type="ECO:0000256" key="5">
    <source>
        <dbReference type="ARBA" id="ARBA00022984"/>
    </source>
</evidence>
<dbReference type="PRINTS" id="PR01806">
    <property type="entry name" value="VIRFACTRMVIN"/>
</dbReference>
<dbReference type="PANTHER" id="PTHR47019">
    <property type="entry name" value="LIPID II FLIPPASE MURJ"/>
    <property type="match status" value="1"/>
</dbReference>
<dbReference type="PIRSF" id="PIRSF002869">
    <property type="entry name" value="MviN"/>
    <property type="match status" value="1"/>
</dbReference>
<dbReference type="GO" id="GO:0015648">
    <property type="term" value="F:lipid-linked peptidoglycan transporter activity"/>
    <property type="evidence" value="ECO:0007669"/>
    <property type="project" value="UniProtKB-UniRule"/>
</dbReference>
<dbReference type="GO" id="GO:0005886">
    <property type="term" value="C:plasma membrane"/>
    <property type="evidence" value="ECO:0007669"/>
    <property type="project" value="UniProtKB-SubCell"/>
</dbReference>
<evidence type="ECO:0000313" key="11">
    <source>
        <dbReference type="Proteomes" id="UP000176583"/>
    </source>
</evidence>
<reference evidence="10 11" key="1">
    <citation type="journal article" date="2016" name="Nat. Commun.">
        <title>Thousands of microbial genomes shed light on interconnected biogeochemical processes in an aquifer system.</title>
        <authorList>
            <person name="Anantharaman K."/>
            <person name="Brown C.T."/>
            <person name="Hug L.A."/>
            <person name="Sharon I."/>
            <person name="Castelle C.J."/>
            <person name="Probst A.J."/>
            <person name="Thomas B.C."/>
            <person name="Singh A."/>
            <person name="Wilkins M.J."/>
            <person name="Karaoz U."/>
            <person name="Brodie E.L."/>
            <person name="Williams K.H."/>
            <person name="Hubbard S.S."/>
            <person name="Banfield J.F."/>
        </authorList>
    </citation>
    <scope>NUCLEOTIDE SEQUENCE [LARGE SCALE GENOMIC DNA]</scope>
</reference>
<dbReference type="UniPathway" id="UPA00219"/>
<evidence type="ECO:0000256" key="6">
    <source>
        <dbReference type="ARBA" id="ARBA00022989"/>
    </source>
</evidence>
<accession>A0A1F4UHD8</accession>
<feature type="transmembrane region" description="Helical" evidence="8">
    <location>
        <begin position="140"/>
        <end position="162"/>
    </location>
</feature>
<dbReference type="Pfam" id="PF03023">
    <property type="entry name" value="MurJ"/>
    <property type="match status" value="1"/>
</dbReference>
<evidence type="ECO:0000313" key="10">
    <source>
        <dbReference type="EMBL" id="OGC44378.1"/>
    </source>
</evidence>
<keyword evidence="2 8" id="KW-1003">Cell membrane</keyword>
<keyword evidence="8 9" id="KW-0813">Transport</keyword>
<keyword evidence="5 8" id="KW-0573">Peptidoglycan synthesis</keyword>
<dbReference type="AlphaFoldDB" id="A0A1F4UHD8"/>
<organism evidence="10 11">
    <name type="scientific">candidate division WWE3 bacterium RBG_19FT_COMBO_53_11</name>
    <dbReference type="NCBI Taxonomy" id="1802613"/>
    <lineage>
        <taxon>Bacteria</taxon>
        <taxon>Katanobacteria</taxon>
    </lineage>
</organism>
<dbReference type="STRING" id="1802613.A2V54_03315"/>
<comment type="similarity">
    <text evidence="8 9">Belongs to the MurJ/MviN family.</text>
</comment>
<dbReference type="EMBL" id="MEUW01000021">
    <property type="protein sequence ID" value="OGC44378.1"/>
    <property type="molecule type" value="Genomic_DNA"/>
</dbReference>
<keyword evidence="7 8" id="KW-0472">Membrane</keyword>
<dbReference type="GO" id="GO:0008360">
    <property type="term" value="P:regulation of cell shape"/>
    <property type="evidence" value="ECO:0007669"/>
    <property type="project" value="UniProtKB-UniRule"/>
</dbReference>
<evidence type="ECO:0000256" key="4">
    <source>
        <dbReference type="ARBA" id="ARBA00022960"/>
    </source>
</evidence>
<feature type="transmembrane region" description="Helical" evidence="8">
    <location>
        <begin position="68"/>
        <end position="87"/>
    </location>
</feature>
<comment type="subcellular location">
    <subcellularLocation>
        <location evidence="1 8">Cell membrane</location>
        <topology evidence="1 8">Multi-pass membrane protein</topology>
    </subcellularLocation>
</comment>
<feature type="transmembrane region" description="Helical" evidence="8">
    <location>
        <begin position="322"/>
        <end position="345"/>
    </location>
</feature>
<dbReference type="NCBIfam" id="TIGR01695">
    <property type="entry name" value="murJ_mviN"/>
    <property type="match status" value="1"/>
</dbReference>
<keyword evidence="3 8" id="KW-0812">Transmembrane</keyword>
<dbReference type="HAMAP" id="MF_02078">
    <property type="entry name" value="MurJ_MviN"/>
    <property type="match status" value="1"/>
</dbReference>
<dbReference type="InterPro" id="IPR051050">
    <property type="entry name" value="Lipid_II_flippase_MurJ/MviN"/>
</dbReference>
<feature type="transmembrane region" description="Helical" evidence="8">
    <location>
        <begin position="391"/>
        <end position="411"/>
    </location>
</feature>
<feature type="transmembrane region" description="Helical" evidence="8">
    <location>
        <begin position="99"/>
        <end position="120"/>
    </location>
</feature>
<dbReference type="GO" id="GO:0009252">
    <property type="term" value="P:peptidoglycan biosynthetic process"/>
    <property type="evidence" value="ECO:0007669"/>
    <property type="project" value="UniProtKB-UniRule"/>
</dbReference>
<keyword evidence="8 9" id="KW-0961">Cell wall biogenesis/degradation</keyword>
<feature type="transmembrane region" description="Helical" evidence="8">
    <location>
        <begin position="509"/>
        <end position="527"/>
    </location>
</feature>
<evidence type="ECO:0000256" key="9">
    <source>
        <dbReference type="PIRNR" id="PIRNR002869"/>
    </source>
</evidence>
<feature type="transmembrane region" description="Helical" evidence="8">
    <location>
        <begin position="417"/>
        <end position="438"/>
    </location>
</feature>
<comment type="caution">
    <text evidence="8">Lacks conserved residue(s) required for the propagation of feature annotation.</text>
</comment>
<protein>
    <recommendedName>
        <fullName evidence="8">Probable lipid II flippase MurJ</fullName>
    </recommendedName>
</protein>
<evidence type="ECO:0000256" key="1">
    <source>
        <dbReference type="ARBA" id="ARBA00004651"/>
    </source>
</evidence>
<dbReference type="InterPro" id="IPR004268">
    <property type="entry name" value="MurJ"/>
</dbReference>
<dbReference type="PANTHER" id="PTHR47019:SF1">
    <property type="entry name" value="LIPID II FLIPPASE MURJ"/>
    <property type="match status" value="1"/>
</dbReference>
<comment type="function">
    <text evidence="8 9">Involved in peptidoglycan biosynthesis. Transports lipid-linked peptidoglycan precursors from the inner to the outer leaflet of the cytoplasmic membrane.</text>
</comment>
<feature type="transmembrane region" description="Helical" evidence="8">
    <location>
        <begin position="196"/>
        <end position="219"/>
    </location>
</feature>
<name>A0A1F4UHD8_UNCKA</name>
<gene>
    <name evidence="8" type="primary">murJ</name>
    <name evidence="10" type="ORF">A2V54_03315</name>
</gene>
<dbReference type="CDD" id="cd13123">
    <property type="entry name" value="MATE_MurJ_like"/>
    <property type="match status" value="1"/>
</dbReference>
<feature type="transmembrane region" description="Helical" evidence="8">
    <location>
        <begin position="357"/>
        <end position="379"/>
    </location>
</feature>
<evidence type="ECO:0000256" key="3">
    <source>
        <dbReference type="ARBA" id="ARBA00022692"/>
    </source>
</evidence>
<proteinExistence type="inferred from homology"/>
<keyword evidence="6 8" id="KW-1133">Transmembrane helix</keyword>
<dbReference type="GO" id="GO:0071555">
    <property type="term" value="P:cell wall organization"/>
    <property type="evidence" value="ECO:0007669"/>
    <property type="project" value="UniProtKB-UniRule"/>
</dbReference>
<dbReference type="Proteomes" id="UP000176583">
    <property type="component" value="Unassembled WGS sequence"/>
</dbReference>
<evidence type="ECO:0000256" key="8">
    <source>
        <dbReference type="HAMAP-Rule" id="MF_02078"/>
    </source>
</evidence>
<feature type="transmembrane region" description="Helical" evidence="8">
    <location>
        <begin position="450"/>
        <end position="472"/>
    </location>
</feature>
<evidence type="ECO:0000256" key="7">
    <source>
        <dbReference type="ARBA" id="ARBA00023136"/>
    </source>
</evidence>
<evidence type="ECO:0000256" key="2">
    <source>
        <dbReference type="ARBA" id="ARBA00022475"/>
    </source>
</evidence>
<feature type="transmembrane region" description="Helical" evidence="8">
    <location>
        <begin position="169"/>
        <end position="190"/>
    </location>
</feature>
<dbReference type="GO" id="GO:0034204">
    <property type="term" value="P:lipid translocation"/>
    <property type="evidence" value="ECO:0007669"/>
    <property type="project" value="TreeGrafter"/>
</dbReference>
<comment type="pathway">
    <text evidence="8">Cell wall biogenesis; peptidoglycan biosynthesis.</text>
</comment>
<comment type="caution">
    <text evidence="10">The sequence shown here is derived from an EMBL/GenBank/DDBJ whole genome shotgun (WGS) entry which is preliminary data.</text>
</comment>
<sequence length="563" mass="62275">MWIFRKARDFLFSRQVDVLSAAAVLSGSIFASRILGLVRDRVLAHYFVSEDIAVYFAAFRLPDTLFEVLIMGALSSAFIPTFISYISRKKEEEGWKVSGIMMNLSLLVFLILAGFVFAFAKPFSAVVAPGFSSAEISLMAQLTRILLAAQGFFVLSSFLTGVLKSYQRFLVPALAPIFYNLAIIAGVLFLSGSVGIYAPALGAVGGAFLHFATQIPLAVKLGFRPVLSFDLFHPGVKKIFRLAAPRALELVFLQVLKASDLFFSSLITTASYGYLTFASHLEMIPVSLFGFSLADASLPTLSYRAGKEQEFREIFFNTFRQIIFLTLPAAVAFAVLRIPLVRLAFGAARFNWDSTVLTGYTLSLFAVGILGQALTVYFVRAFYALSDTLTPMIVGITNVLLNIALSAYLTLVLRLPVWGLAASFAITVLIQAATLGLLLARRNRFPLKEFILPGVKVGVAALFSGLVMYVVLKVFDRSVWDQQISFLGRFALPEQWADFVLDTRYTKNLIILTGFVAVLGAAVYLFSCRLLRVRELSIFSEVWKRILRFKKTSVPATVEEHEH</sequence>